<sequence length="120" mass="13099">MGAGLDFGLRWWAPAGGAYVALHFRRPDRARREALLLLPAGAGEFLAPFIWGLWRAEESPEIPCGCLRSRLVVLRLLDSVLWRSAAVGGVSGAGPSEAAAMGKAEHRQAKISFEDDRREE</sequence>
<evidence type="ECO:0000313" key="2">
    <source>
        <dbReference type="EMBL" id="KAJ1089821.1"/>
    </source>
</evidence>
<dbReference type="EMBL" id="JANPWB010000015">
    <property type="protein sequence ID" value="KAJ1089821.1"/>
    <property type="molecule type" value="Genomic_DNA"/>
</dbReference>
<keyword evidence="3" id="KW-1185">Reference proteome</keyword>
<name>A0AAV7LDZ3_PLEWA</name>
<dbReference type="AlphaFoldDB" id="A0AAV7LDZ3"/>
<gene>
    <name evidence="2" type="ORF">NDU88_002965</name>
</gene>
<accession>A0AAV7LDZ3</accession>
<protein>
    <submittedName>
        <fullName evidence="2">Uncharacterized protein</fullName>
    </submittedName>
</protein>
<evidence type="ECO:0000256" key="1">
    <source>
        <dbReference type="SAM" id="MobiDB-lite"/>
    </source>
</evidence>
<dbReference type="Proteomes" id="UP001066276">
    <property type="component" value="Chromosome 11"/>
</dbReference>
<feature type="region of interest" description="Disordered" evidence="1">
    <location>
        <begin position="90"/>
        <end position="120"/>
    </location>
</feature>
<reference evidence="2" key="1">
    <citation type="journal article" date="2022" name="bioRxiv">
        <title>Sequencing and chromosome-scale assembly of the giantPleurodeles waltlgenome.</title>
        <authorList>
            <person name="Brown T."/>
            <person name="Elewa A."/>
            <person name="Iarovenko S."/>
            <person name="Subramanian E."/>
            <person name="Araus A.J."/>
            <person name="Petzold A."/>
            <person name="Susuki M."/>
            <person name="Suzuki K.-i.T."/>
            <person name="Hayashi T."/>
            <person name="Toyoda A."/>
            <person name="Oliveira C."/>
            <person name="Osipova E."/>
            <person name="Leigh N.D."/>
            <person name="Simon A."/>
            <person name="Yun M.H."/>
        </authorList>
    </citation>
    <scope>NUCLEOTIDE SEQUENCE</scope>
    <source>
        <strain evidence="2">20211129_DDA</strain>
        <tissue evidence="2">Liver</tissue>
    </source>
</reference>
<proteinExistence type="predicted"/>
<feature type="compositionally biased region" description="Basic and acidic residues" evidence="1">
    <location>
        <begin position="103"/>
        <end position="120"/>
    </location>
</feature>
<evidence type="ECO:0000313" key="3">
    <source>
        <dbReference type="Proteomes" id="UP001066276"/>
    </source>
</evidence>
<organism evidence="2 3">
    <name type="scientific">Pleurodeles waltl</name>
    <name type="common">Iberian ribbed newt</name>
    <dbReference type="NCBI Taxonomy" id="8319"/>
    <lineage>
        <taxon>Eukaryota</taxon>
        <taxon>Metazoa</taxon>
        <taxon>Chordata</taxon>
        <taxon>Craniata</taxon>
        <taxon>Vertebrata</taxon>
        <taxon>Euteleostomi</taxon>
        <taxon>Amphibia</taxon>
        <taxon>Batrachia</taxon>
        <taxon>Caudata</taxon>
        <taxon>Salamandroidea</taxon>
        <taxon>Salamandridae</taxon>
        <taxon>Pleurodelinae</taxon>
        <taxon>Pleurodeles</taxon>
    </lineage>
</organism>
<comment type="caution">
    <text evidence="2">The sequence shown here is derived from an EMBL/GenBank/DDBJ whole genome shotgun (WGS) entry which is preliminary data.</text>
</comment>
<feature type="compositionally biased region" description="Low complexity" evidence="1">
    <location>
        <begin position="90"/>
        <end position="100"/>
    </location>
</feature>